<reference evidence="1" key="2">
    <citation type="journal article" date="2021" name="PeerJ">
        <title>Extensive microbial diversity within the chicken gut microbiome revealed by metagenomics and culture.</title>
        <authorList>
            <person name="Gilroy R."/>
            <person name="Ravi A."/>
            <person name="Getino M."/>
            <person name="Pursley I."/>
            <person name="Horton D.L."/>
            <person name="Alikhan N.F."/>
            <person name="Baker D."/>
            <person name="Gharbi K."/>
            <person name="Hall N."/>
            <person name="Watson M."/>
            <person name="Adriaenssens E.M."/>
            <person name="Foster-Nyarko E."/>
            <person name="Jarju S."/>
            <person name="Secka A."/>
            <person name="Antonio M."/>
            <person name="Oren A."/>
            <person name="Chaudhuri R.R."/>
            <person name="La Ragione R."/>
            <person name="Hildebrand F."/>
            <person name="Pallen M.J."/>
        </authorList>
    </citation>
    <scope>NUCLEOTIDE SEQUENCE</scope>
    <source>
        <strain evidence="1">10532</strain>
    </source>
</reference>
<comment type="caution">
    <text evidence="1">The sequence shown here is derived from an EMBL/GenBank/DDBJ whole genome shotgun (WGS) entry which is preliminary data.</text>
</comment>
<organism evidence="1 2">
    <name type="scientific">Candidatus Gallitreponema excrementavium</name>
    <dbReference type="NCBI Taxonomy" id="2840840"/>
    <lineage>
        <taxon>Bacteria</taxon>
        <taxon>Pseudomonadati</taxon>
        <taxon>Spirochaetota</taxon>
        <taxon>Spirochaetia</taxon>
        <taxon>Spirochaetales</taxon>
        <taxon>Candidatus Gallitreponema</taxon>
    </lineage>
</organism>
<dbReference type="EMBL" id="JADIMM010000117">
    <property type="protein sequence ID" value="MBO8458558.1"/>
    <property type="molecule type" value="Genomic_DNA"/>
</dbReference>
<name>A0A9D9HRK6_9SPIR</name>
<evidence type="ECO:0000313" key="2">
    <source>
        <dbReference type="Proteomes" id="UP000823638"/>
    </source>
</evidence>
<proteinExistence type="predicted"/>
<gene>
    <name evidence="1" type="ORF">IAA81_10105</name>
</gene>
<protein>
    <submittedName>
        <fullName evidence="1">Uncharacterized protein</fullName>
    </submittedName>
</protein>
<dbReference type="AlphaFoldDB" id="A0A9D9HRK6"/>
<dbReference type="Proteomes" id="UP000823638">
    <property type="component" value="Unassembled WGS sequence"/>
</dbReference>
<evidence type="ECO:0000313" key="1">
    <source>
        <dbReference type="EMBL" id="MBO8458558.1"/>
    </source>
</evidence>
<accession>A0A9D9HRK6</accession>
<sequence length="92" mass="10572">MSQSDFFDNSTYGVTYRDEIVGILRRKENNPSCSLDDLESVLDSLYIQEGNNWEGRGQVQDLILSATISAYEHFIDFIKSNQGKWPCMEDLL</sequence>
<reference evidence="1" key="1">
    <citation type="submission" date="2020-10" db="EMBL/GenBank/DDBJ databases">
        <authorList>
            <person name="Gilroy R."/>
        </authorList>
    </citation>
    <scope>NUCLEOTIDE SEQUENCE</scope>
    <source>
        <strain evidence="1">10532</strain>
    </source>
</reference>